<dbReference type="PANTHER" id="PTHR13341:SF2">
    <property type="entry name" value="PROTEIN SEELE"/>
    <property type="match status" value="1"/>
</dbReference>
<evidence type="ECO:0000256" key="1">
    <source>
        <dbReference type="SAM" id="SignalP"/>
    </source>
</evidence>
<keyword evidence="4" id="KW-1185">Reference proteome</keyword>
<feature type="domain" description="DUF3456" evidence="2">
    <location>
        <begin position="35"/>
        <end position="166"/>
    </location>
</feature>
<evidence type="ECO:0000313" key="3">
    <source>
        <dbReference type="EMBL" id="KAI0498127.1"/>
    </source>
</evidence>
<keyword evidence="1" id="KW-0732">Signal</keyword>
<sequence>MAGMEWKRKGKNPRSVLFVSLILANLSLVYSVEDECSACNAIADEIEIEYFNGMDSISRLEGKYTDYRNATQTIGELLDGLCEKMLDHTLEKLDTGEEIWVRVHDWNDLPAGKDKQEAQTYSKYISSFCKRLLEETKDELTELIKSSSLKPEQINKALCQDLSKHCDESDDSDDDYMDDEL</sequence>
<reference evidence="3" key="1">
    <citation type="journal article" date="2022" name="Front. Genet.">
        <title>Chromosome-Scale Assembly of the Dendrobium nobile Genome Provides Insights Into the Molecular Mechanism of the Biosynthesis of the Medicinal Active Ingredient of Dendrobium.</title>
        <authorList>
            <person name="Xu Q."/>
            <person name="Niu S.-C."/>
            <person name="Li K.-L."/>
            <person name="Zheng P.-J."/>
            <person name="Zhang X.-J."/>
            <person name="Jia Y."/>
            <person name="Liu Y."/>
            <person name="Niu Y.-X."/>
            <person name="Yu L.-H."/>
            <person name="Chen D.-F."/>
            <person name="Zhang G.-Q."/>
        </authorList>
    </citation>
    <scope>NUCLEOTIDE SEQUENCE</scope>
    <source>
        <tissue evidence="3">Leaf</tissue>
    </source>
</reference>
<protein>
    <recommendedName>
        <fullName evidence="2">DUF3456 domain-containing protein</fullName>
    </recommendedName>
</protein>
<dbReference type="InterPro" id="IPR042415">
    <property type="entry name" value="CNPY"/>
</dbReference>
<name>A0A8T3APN6_DENNO</name>
<feature type="chain" id="PRO_5035822385" description="DUF3456 domain-containing protein" evidence="1">
    <location>
        <begin position="32"/>
        <end position="181"/>
    </location>
</feature>
<dbReference type="Proteomes" id="UP000829196">
    <property type="component" value="Unassembled WGS sequence"/>
</dbReference>
<dbReference type="AlphaFoldDB" id="A0A8T3APN6"/>
<accession>A0A8T3APN6</accession>
<dbReference type="PANTHER" id="PTHR13341">
    <property type="entry name" value="MIR-INTERACTING SAPOSIN-LIKE PROTEIN"/>
    <property type="match status" value="1"/>
</dbReference>
<proteinExistence type="predicted"/>
<dbReference type="EMBL" id="JAGYWB010000015">
    <property type="protein sequence ID" value="KAI0498127.1"/>
    <property type="molecule type" value="Genomic_DNA"/>
</dbReference>
<feature type="signal peptide" evidence="1">
    <location>
        <begin position="1"/>
        <end position="31"/>
    </location>
</feature>
<dbReference type="InterPro" id="IPR021852">
    <property type="entry name" value="DUF3456"/>
</dbReference>
<dbReference type="OrthoDB" id="192915at2759"/>
<dbReference type="Pfam" id="PF11938">
    <property type="entry name" value="DUF3456"/>
    <property type="match status" value="1"/>
</dbReference>
<evidence type="ECO:0000313" key="4">
    <source>
        <dbReference type="Proteomes" id="UP000829196"/>
    </source>
</evidence>
<gene>
    <name evidence="3" type="ORF">KFK09_021368</name>
</gene>
<evidence type="ECO:0000259" key="2">
    <source>
        <dbReference type="Pfam" id="PF11938"/>
    </source>
</evidence>
<comment type="caution">
    <text evidence="3">The sequence shown here is derived from an EMBL/GenBank/DDBJ whole genome shotgun (WGS) entry which is preliminary data.</text>
</comment>
<organism evidence="3 4">
    <name type="scientific">Dendrobium nobile</name>
    <name type="common">Orchid</name>
    <dbReference type="NCBI Taxonomy" id="94219"/>
    <lineage>
        <taxon>Eukaryota</taxon>
        <taxon>Viridiplantae</taxon>
        <taxon>Streptophyta</taxon>
        <taxon>Embryophyta</taxon>
        <taxon>Tracheophyta</taxon>
        <taxon>Spermatophyta</taxon>
        <taxon>Magnoliopsida</taxon>
        <taxon>Liliopsida</taxon>
        <taxon>Asparagales</taxon>
        <taxon>Orchidaceae</taxon>
        <taxon>Epidendroideae</taxon>
        <taxon>Malaxideae</taxon>
        <taxon>Dendrobiinae</taxon>
        <taxon>Dendrobium</taxon>
    </lineage>
</organism>